<dbReference type="GO" id="GO:2000773">
    <property type="term" value="P:negative regulation of cellular senescence"/>
    <property type="evidence" value="ECO:0007669"/>
    <property type="project" value="Ensembl"/>
</dbReference>
<feature type="region of interest" description="Disordered" evidence="26">
    <location>
        <begin position="461"/>
        <end position="872"/>
    </location>
</feature>
<keyword evidence="19" id="KW-0206">Cytoskeleton</keyword>
<dbReference type="GO" id="GO:0038191">
    <property type="term" value="F:neuropilin binding"/>
    <property type="evidence" value="ECO:0007669"/>
    <property type="project" value="Ensembl"/>
</dbReference>
<dbReference type="GO" id="GO:0098609">
    <property type="term" value="P:cell-cell adhesion"/>
    <property type="evidence" value="ECO:0007669"/>
    <property type="project" value="Ensembl"/>
</dbReference>
<keyword evidence="12" id="KW-0460">Magnesium</keyword>
<dbReference type="FunCoup" id="G1RPU2">
    <property type="interactions" value="2544"/>
</dbReference>
<dbReference type="GO" id="GO:0030182">
    <property type="term" value="P:neuron differentiation"/>
    <property type="evidence" value="ECO:0007669"/>
    <property type="project" value="Ensembl"/>
</dbReference>
<dbReference type="GO" id="GO:0007173">
    <property type="term" value="P:epidermal growth factor receptor signaling pathway"/>
    <property type="evidence" value="ECO:0007669"/>
    <property type="project" value="Ensembl"/>
</dbReference>
<dbReference type="Gene3D" id="3.30.200.20">
    <property type="entry name" value="Phosphorylase Kinase, domain 1"/>
    <property type="match status" value="1"/>
</dbReference>
<evidence type="ECO:0000313" key="31">
    <source>
        <dbReference type="Proteomes" id="UP000001073"/>
    </source>
</evidence>
<dbReference type="GO" id="GO:0001784">
    <property type="term" value="F:phosphotyrosine residue binding"/>
    <property type="evidence" value="ECO:0007669"/>
    <property type="project" value="Ensembl"/>
</dbReference>
<comment type="subcellular location">
    <subcellularLocation>
        <location evidence="2">Cytoplasm</location>
        <location evidence="2">Cytoskeleton</location>
    </subcellularLocation>
</comment>
<dbReference type="GO" id="GO:0003785">
    <property type="term" value="F:actin monomer binding"/>
    <property type="evidence" value="ECO:0007669"/>
    <property type="project" value="UniProtKB-ARBA"/>
</dbReference>
<evidence type="ECO:0000256" key="26">
    <source>
        <dbReference type="SAM" id="MobiDB-lite"/>
    </source>
</evidence>
<dbReference type="GO" id="GO:0045930">
    <property type="term" value="P:negative regulation of mitotic cell cycle"/>
    <property type="evidence" value="ECO:0007669"/>
    <property type="project" value="Ensembl"/>
</dbReference>
<dbReference type="GO" id="GO:0007204">
    <property type="term" value="P:positive regulation of cytosolic calcium ion concentration"/>
    <property type="evidence" value="ECO:0007669"/>
    <property type="project" value="Ensembl"/>
</dbReference>
<dbReference type="HOGENOM" id="CLU_002795_0_1_1"/>
<feature type="compositionally biased region" description="Polar residues" evidence="26">
    <location>
        <begin position="680"/>
        <end position="692"/>
    </location>
</feature>
<dbReference type="InterPro" id="IPR035837">
    <property type="entry name" value="ABL_SH2"/>
</dbReference>
<dbReference type="GO" id="GO:0070301">
    <property type="term" value="P:cellular response to hydrogen peroxide"/>
    <property type="evidence" value="ECO:0007669"/>
    <property type="project" value="Ensembl"/>
</dbReference>
<dbReference type="GO" id="GO:0035791">
    <property type="term" value="P:platelet-derived growth factor receptor-beta signaling pathway"/>
    <property type="evidence" value="ECO:0007669"/>
    <property type="project" value="Ensembl"/>
</dbReference>
<dbReference type="GO" id="GO:0005829">
    <property type="term" value="C:cytosol"/>
    <property type="evidence" value="ECO:0007669"/>
    <property type="project" value="Ensembl"/>
</dbReference>
<keyword evidence="14" id="KW-0130">Cell adhesion</keyword>
<proteinExistence type="inferred from homology"/>
<dbReference type="CDD" id="cd11850">
    <property type="entry name" value="SH3_Abl"/>
    <property type="match status" value="1"/>
</dbReference>
<dbReference type="EMBL" id="ADFV01097340">
    <property type="status" value="NOT_ANNOTATED_CDS"/>
    <property type="molecule type" value="Genomic_DNA"/>
</dbReference>
<feature type="compositionally biased region" description="Polar residues" evidence="26">
    <location>
        <begin position="629"/>
        <end position="638"/>
    </location>
</feature>
<dbReference type="GO" id="GO:0032729">
    <property type="term" value="P:positive regulation of type II interferon production"/>
    <property type="evidence" value="ECO:0007669"/>
    <property type="project" value="Ensembl"/>
</dbReference>
<comment type="similarity">
    <text evidence="25">Belongs to the protein kinase superfamily. Tyr protein kinase family.</text>
</comment>
<keyword evidence="3 23" id="KW-0728">SH3 domain</keyword>
<dbReference type="Pfam" id="PF00017">
    <property type="entry name" value="SH2"/>
    <property type="match status" value="1"/>
</dbReference>
<dbReference type="GO" id="GO:0005080">
    <property type="term" value="F:protein kinase C binding"/>
    <property type="evidence" value="ECO:0007669"/>
    <property type="project" value="Ensembl"/>
</dbReference>
<dbReference type="GO" id="GO:2000096">
    <property type="term" value="P:positive regulation of Wnt signaling pathway, planar cell polarity pathway"/>
    <property type="evidence" value="ECO:0007669"/>
    <property type="project" value="Ensembl"/>
</dbReference>
<dbReference type="GO" id="GO:0032991">
    <property type="term" value="C:protein-containing complex"/>
    <property type="evidence" value="ECO:0007669"/>
    <property type="project" value="Ensembl"/>
</dbReference>
<dbReference type="EMBL" id="ADFV01097339">
    <property type="status" value="NOT_ANNOTATED_CDS"/>
    <property type="molecule type" value="Genomic_DNA"/>
</dbReference>
<dbReference type="GO" id="GO:1903053">
    <property type="term" value="P:regulation of extracellular matrix organization"/>
    <property type="evidence" value="ECO:0007669"/>
    <property type="project" value="Ensembl"/>
</dbReference>
<dbReference type="GO" id="GO:0038189">
    <property type="term" value="P:neuropilin signaling pathway"/>
    <property type="evidence" value="ECO:0007669"/>
    <property type="project" value="Ensembl"/>
</dbReference>
<dbReference type="Gene3D" id="1.10.510.10">
    <property type="entry name" value="Transferase(Phosphotransferase) domain 1"/>
    <property type="match status" value="1"/>
</dbReference>
<reference evidence="30" key="3">
    <citation type="submission" date="2025-09" db="UniProtKB">
        <authorList>
            <consortium name="Ensembl"/>
        </authorList>
    </citation>
    <scope>IDENTIFICATION</scope>
</reference>
<dbReference type="GO" id="GO:0043539">
    <property type="term" value="F:protein serine/threonine kinase activator activity"/>
    <property type="evidence" value="ECO:0007669"/>
    <property type="project" value="Ensembl"/>
</dbReference>
<keyword evidence="7" id="KW-0519">Myristate</keyword>
<evidence type="ECO:0000256" key="1">
    <source>
        <dbReference type="ARBA" id="ARBA00001946"/>
    </source>
</evidence>
<evidence type="ECO:0000256" key="11">
    <source>
        <dbReference type="ARBA" id="ARBA00022840"/>
    </source>
</evidence>
<dbReference type="GO" id="GO:0090050">
    <property type="term" value="P:positive regulation of cell migration involved in sprouting angiogenesis"/>
    <property type="evidence" value="ECO:0007669"/>
    <property type="project" value="Ensembl"/>
</dbReference>
<dbReference type="GO" id="GO:0001922">
    <property type="term" value="P:B-1 B cell homeostasis"/>
    <property type="evidence" value="ECO:0007669"/>
    <property type="project" value="Ensembl"/>
</dbReference>
<dbReference type="GO" id="GO:0043123">
    <property type="term" value="P:positive regulation of canonical NF-kappaB signal transduction"/>
    <property type="evidence" value="ECO:0007669"/>
    <property type="project" value="Ensembl"/>
</dbReference>
<dbReference type="InterPro" id="IPR000980">
    <property type="entry name" value="SH2"/>
</dbReference>
<dbReference type="GO" id="GO:0042169">
    <property type="term" value="F:SH2 domain binding"/>
    <property type="evidence" value="ECO:0007669"/>
    <property type="project" value="Ensembl"/>
</dbReference>
<feature type="compositionally biased region" description="Basic and acidic residues" evidence="26">
    <location>
        <begin position="757"/>
        <end position="767"/>
    </location>
</feature>
<feature type="domain" description="Protein kinase" evidence="29">
    <location>
        <begin position="248"/>
        <end position="586"/>
    </location>
</feature>
<dbReference type="GO" id="GO:0030100">
    <property type="term" value="P:regulation of endocytosis"/>
    <property type="evidence" value="ECO:0007669"/>
    <property type="project" value="UniProtKB-ARBA"/>
</dbReference>
<evidence type="ECO:0000259" key="28">
    <source>
        <dbReference type="PROSITE" id="PS50002"/>
    </source>
</evidence>
<dbReference type="SMART" id="SM00252">
    <property type="entry name" value="SH2"/>
    <property type="match status" value="1"/>
</dbReference>
<dbReference type="InterPro" id="IPR000719">
    <property type="entry name" value="Prot_kinase_dom"/>
</dbReference>
<evidence type="ECO:0000256" key="19">
    <source>
        <dbReference type="ARBA" id="ARBA00023212"/>
    </source>
</evidence>
<dbReference type="GO" id="GO:0050798">
    <property type="term" value="P:activated T cell proliferation"/>
    <property type="evidence" value="ECO:0007669"/>
    <property type="project" value="Ensembl"/>
</dbReference>
<dbReference type="GO" id="GO:0000400">
    <property type="term" value="F:four-way junction DNA binding"/>
    <property type="evidence" value="ECO:0007669"/>
    <property type="project" value="Ensembl"/>
</dbReference>
<evidence type="ECO:0000256" key="25">
    <source>
        <dbReference type="RuleBase" id="RU362096"/>
    </source>
</evidence>
<organism evidence="30 31">
    <name type="scientific">Nomascus leucogenys</name>
    <name type="common">Northern white-cheeked gibbon</name>
    <name type="synonym">Hylobates leucogenys</name>
    <dbReference type="NCBI Taxonomy" id="61853"/>
    <lineage>
        <taxon>Eukaryota</taxon>
        <taxon>Metazoa</taxon>
        <taxon>Chordata</taxon>
        <taxon>Craniata</taxon>
        <taxon>Vertebrata</taxon>
        <taxon>Euteleostomi</taxon>
        <taxon>Mammalia</taxon>
        <taxon>Eutheria</taxon>
        <taxon>Euarchontoglires</taxon>
        <taxon>Primates</taxon>
        <taxon>Haplorrhini</taxon>
        <taxon>Catarrhini</taxon>
        <taxon>Hylobatidae</taxon>
        <taxon>Nomascus</taxon>
    </lineage>
</organism>
<evidence type="ECO:0000256" key="14">
    <source>
        <dbReference type="ARBA" id="ARBA00022889"/>
    </source>
</evidence>
<dbReference type="Ensembl" id="ENSNLET00000016028.3">
    <property type="protein sequence ID" value="ENSNLEP00000015256.3"/>
    <property type="gene ID" value="ENSNLEG00000012556.3"/>
</dbReference>
<dbReference type="GO" id="GO:0046875">
    <property type="term" value="F:ephrin receptor binding"/>
    <property type="evidence" value="ECO:0007669"/>
    <property type="project" value="Ensembl"/>
</dbReference>
<dbReference type="FunFam" id="1.10.510.10:FF:001346">
    <property type="entry name" value="Uncharacterized protein"/>
    <property type="match status" value="1"/>
</dbReference>
<dbReference type="STRING" id="61853.ENSNLEP00000015256"/>
<feature type="compositionally biased region" description="Low complexity" evidence="26">
    <location>
        <begin position="860"/>
        <end position="869"/>
    </location>
</feature>
<dbReference type="GO" id="GO:0051894">
    <property type="term" value="P:positive regulation of focal adhesion assembly"/>
    <property type="evidence" value="ECO:0007669"/>
    <property type="project" value="Ensembl"/>
</dbReference>
<dbReference type="GO" id="GO:0051015">
    <property type="term" value="F:actin filament binding"/>
    <property type="evidence" value="ECO:0007669"/>
    <property type="project" value="Ensembl"/>
</dbReference>
<evidence type="ECO:0000256" key="24">
    <source>
        <dbReference type="PROSITE-ProRule" id="PRU10141"/>
    </source>
</evidence>
<dbReference type="GO" id="GO:0048013">
    <property type="term" value="P:ephrin receptor signaling pathway"/>
    <property type="evidence" value="ECO:0007669"/>
    <property type="project" value="Ensembl"/>
</dbReference>
<dbReference type="EC" id="2.7.10.2" evidence="25"/>
<dbReference type="GO" id="GO:0070064">
    <property type="term" value="F:proline-rich region binding"/>
    <property type="evidence" value="ECO:0007669"/>
    <property type="project" value="Ensembl"/>
</dbReference>
<dbReference type="GO" id="GO:0045931">
    <property type="term" value="P:positive regulation of mitotic cell cycle"/>
    <property type="evidence" value="ECO:0007669"/>
    <property type="project" value="Ensembl"/>
</dbReference>
<keyword evidence="15" id="KW-0007">Acetylation</keyword>
<dbReference type="GO" id="GO:0046632">
    <property type="term" value="P:alpha-beta T cell differentiation"/>
    <property type="evidence" value="ECO:0007669"/>
    <property type="project" value="Ensembl"/>
</dbReference>
<dbReference type="InterPro" id="IPR015015">
    <property type="entry name" value="F-actin-binding"/>
</dbReference>
<evidence type="ECO:0000256" key="12">
    <source>
        <dbReference type="ARBA" id="ARBA00022842"/>
    </source>
</evidence>
<dbReference type="GO" id="GO:0030509">
    <property type="term" value="P:BMP signaling pathway"/>
    <property type="evidence" value="ECO:0007669"/>
    <property type="project" value="Ensembl"/>
</dbReference>
<dbReference type="GO" id="GO:0060020">
    <property type="term" value="P:Bergmann glial cell differentiation"/>
    <property type="evidence" value="ECO:0007669"/>
    <property type="project" value="Ensembl"/>
</dbReference>
<dbReference type="GO" id="GO:0042770">
    <property type="term" value="P:signal transduction in response to DNA damage"/>
    <property type="evidence" value="ECO:0007669"/>
    <property type="project" value="Ensembl"/>
</dbReference>
<dbReference type="GO" id="GO:0071222">
    <property type="term" value="P:cellular response to lipopolysaccharide"/>
    <property type="evidence" value="ECO:0007669"/>
    <property type="project" value="Ensembl"/>
</dbReference>
<keyword evidence="13" id="KW-0832">Ubl conjugation</keyword>
<dbReference type="GO" id="GO:0006909">
    <property type="term" value="P:phagocytosis"/>
    <property type="evidence" value="ECO:0007669"/>
    <property type="project" value="Ensembl"/>
</dbReference>
<dbReference type="GO" id="GO:2000042">
    <property type="term" value="P:negative regulation of double-strand break repair via homologous recombination"/>
    <property type="evidence" value="ECO:0007669"/>
    <property type="project" value="Ensembl"/>
</dbReference>
<dbReference type="Pfam" id="PF07714">
    <property type="entry name" value="PK_Tyr_Ser-Thr"/>
    <property type="match status" value="2"/>
</dbReference>
<dbReference type="FunFam" id="3.30.505.10:FF:000004">
    <property type="entry name" value="Tyrosine-protein kinase"/>
    <property type="match status" value="1"/>
</dbReference>
<dbReference type="GO" id="GO:1900272">
    <property type="term" value="P:negative regulation of long-term synaptic potentiation"/>
    <property type="evidence" value="ECO:0007669"/>
    <property type="project" value="Ensembl"/>
</dbReference>
<evidence type="ECO:0000256" key="9">
    <source>
        <dbReference type="ARBA" id="ARBA00022741"/>
    </source>
</evidence>
<dbReference type="GO" id="GO:0072359">
    <property type="term" value="P:circulatory system development"/>
    <property type="evidence" value="ECO:0007669"/>
    <property type="project" value="Ensembl"/>
</dbReference>
<dbReference type="EMBL" id="ADFV01097342">
    <property type="status" value="NOT_ANNOTATED_CDS"/>
    <property type="molecule type" value="Genomic_DNA"/>
</dbReference>
<dbReference type="FunFam" id="2.30.30.40:FF:000010">
    <property type="entry name" value="Tyrosine-protein kinase"/>
    <property type="match status" value="1"/>
</dbReference>
<dbReference type="GO" id="GO:0021587">
    <property type="term" value="P:cerebellum morphogenesis"/>
    <property type="evidence" value="ECO:0007669"/>
    <property type="project" value="Ensembl"/>
</dbReference>
<dbReference type="InterPro" id="IPR011009">
    <property type="entry name" value="Kinase-like_dom_sf"/>
</dbReference>
<keyword evidence="16 22" id="KW-0727">SH2 domain</keyword>
<feature type="compositionally biased region" description="Basic and acidic residues" evidence="26">
    <location>
        <begin position="695"/>
        <end position="714"/>
    </location>
</feature>
<dbReference type="SMART" id="SM00808">
    <property type="entry name" value="FABD"/>
    <property type="match status" value="1"/>
</dbReference>
<dbReference type="SUPFAM" id="SSF55550">
    <property type="entry name" value="SH2 domain"/>
    <property type="match status" value="1"/>
</dbReference>
<feature type="compositionally biased region" description="Low complexity" evidence="26">
    <location>
        <begin position="781"/>
        <end position="791"/>
    </location>
</feature>
<dbReference type="OMA" id="TRNSEQM"/>
<dbReference type="GO" id="GO:1904157">
    <property type="term" value="P:DN4 thymocyte differentiation"/>
    <property type="evidence" value="ECO:0007669"/>
    <property type="project" value="Ensembl"/>
</dbReference>
<comment type="cofactor">
    <cofactor evidence="1">
        <name>Mg(2+)</name>
        <dbReference type="ChEBI" id="CHEBI:18420"/>
    </cofactor>
</comment>
<keyword evidence="9 24" id="KW-0547">Nucleotide-binding</keyword>
<dbReference type="CDD" id="cd09935">
    <property type="entry name" value="SH2_ABL"/>
    <property type="match status" value="1"/>
</dbReference>
<name>G1RPU2_NOMLE</name>
<evidence type="ECO:0000256" key="17">
    <source>
        <dbReference type="ARBA" id="ARBA00023137"/>
    </source>
</evidence>
<keyword evidence="8" id="KW-0479">Metal-binding</keyword>
<dbReference type="GeneTree" id="ENSGT00940000153838"/>
<evidence type="ECO:0000256" key="10">
    <source>
        <dbReference type="ARBA" id="ARBA00022777"/>
    </source>
</evidence>
<evidence type="ECO:0000256" key="3">
    <source>
        <dbReference type="ARBA" id="ARBA00022443"/>
    </source>
</evidence>
<dbReference type="Gene3D" id="2.30.30.40">
    <property type="entry name" value="SH3 Domains"/>
    <property type="match status" value="1"/>
</dbReference>
<dbReference type="GO" id="GO:0004674">
    <property type="term" value="F:protein serine/threonine kinase activity"/>
    <property type="evidence" value="ECO:0007669"/>
    <property type="project" value="Ensembl"/>
</dbReference>
<dbReference type="GO" id="GO:0000405">
    <property type="term" value="F:bubble DNA binding"/>
    <property type="evidence" value="ECO:0007669"/>
    <property type="project" value="Ensembl"/>
</dbReference>
<dbReference type="EMBL" id="ADFV01097341">
    <property type="status" value="NOT_ANNOTATED_CDS"/>
    <property type="molecule type" value="Genomic_DNA"/>
</dbReference>
<evidence type="ECO:0000256" key="16">
    <source>
        <dbReference type="ARBA" id="ARBA00022999"/>
    </source>
</evidence>
<dbReference type="GO" id="GO:2000352">
    <property type="term" value="P:negative regulation of endothelial cell apoptotic process"/>
    <property type="evidence" value="ECO:0007669"/>
    <property type="project" value="Ensembl"/>
</dbReference>
<evidence type="ECO:0000256" key="2">
    <source>
        <dbReference type="ARBA" id="ARBA00004245"/>
    </source>
</evidence>
<evidence type="ECO:0000259" key="29">
    <source>
        <dbReference type="PROSITE" id="PS50011"/>
    </source>
</evidence>
<dbReference type="InterPro" id="IPR017441">
    <property type="entry name" value="Protein_kinase_ATP_BS"/>
</dbReference>
<dbReference type="GO" id="GO:0007229">
    <property type="term" value="P:integrin-mediated signaling pathway"/>
    <property type="evidence" value="ECO:0007669"/>
    <property type="project" value="Ensembl"/>
</dbReference>
<evidence type="ECO:0000256" key="21">
    <source>
        <dbReference type="ARBA" id="ARBA00051245"/>
    </source>
</evidence>
<dbReference type="GO" id="GO:0090398">
    <property type="term" value="P:cellular senescence"/>
    <property type="evidence" value="ECO:0007669"/>
    <property type="project" value="Ensembl"/>
</dbReference>
<protein>
    <recommendedName>
        <fullName evidence="25">Tyrosine-protein kinase</fullName>
        <ecNumber evidence="25">2.7.10.2</ecNumber>
    </recommendedName>
</protein>
<dbReference type="PROSITE" id="PS50002">
    <property type="entry name" value="SH3"/>
    <property type="match status" value="1"/>
</dbReference>
<dbReference type="Gene3D" id="3.30.505.10">
    <property type="entry name" value="SH2 domain"/>
    <property type="match status" value="1"/>
</dbReference>
<dbReference type="GO" id="GO:0022408">
    <property type="term" value="P:negative regulation of cell-cell adhesion"/>
    <property type="evidence" value="ECO:0007669"/>
    <property type="project" value="Ensembl"/>
</dbReference>
<dbReference type="GO" id="GO:1900026">
    <property type="term" value="P:positive regulation of substrate adhesion-dependent cell spreading"/>
    <property type="evidence" value="ECO:0007669"/>
    <property type="project" value="Ensembl"/>
</dbReference>
<dbReference type="GO" id="GO:0001843">
    <property type="term" value="P:neural tube closure"/>
    <property type="evidence" value="ECO:0007669"/>
    <property type="project" value="Ensembl"/>
</dbReference>
<dbReference type="GO" id="GO:0032489">
    <property type="term" value="P:regulation of Cdc42 protein signal transduction"/>
    <property type="evidence" value="ECO:0007669"/>
    <property type="project" value="Ensembl"/>
</dbReference>
<evidence type="ECO:0000313" key="30">
    <source>
        <dbReference type="Ensembl" id="ENSNLEP00000015256.3"/>
    </source>
</evidence>
<dbReference type="GO" id="GO:0030035">
    <property type="term" value="P:microspike assembly"/>
    <property type="evidence" value="ECO:0007669"/>
    <property type="project" value="Ensembl"/>
</dbReference>
<dbReference type="Pfam" id="PF00018">
    <property type="entry name" value="SH3_1"/>
    <property type="match status" value="1"/>
</dbReference>
<dbReference type="eggNOG" id="KOG4278">
    <property type="taxonomic scope" value="Eukaryota"/>
</dbReference>
<dbReference type="GO" id="GO:0030145">
    <property type="term" value="F:manganese ion binding"/>
    <property type="evidence" value="ECO:0007669"/>
    <property type="project" value="Ensembl"/>
</dbReference>
<dbReference type="InterPro" id="IPR036028">
    <property type="entry name" value="SH3-like_dom_sf"/>
</dbReference>
<dbReference type="GO" id="GO:1903905">
    <property type="term" value="P:positive regulation of establishment of T cell polarity"/>
    <property type="evidence" value="ECO:0007669"/>
    <property type="project" value="Ensembl"/>
</dbReference>
<feature type="compositionally biased region" description="Basic and acidic residues" evidence="26">
    <location>
        <begin position="560"/>
        <end position="580"/>
    </location>
</feature>
<dbReference type="InterPro" id="IPR050198">
    <property type="entry name" value="Non-receptor_tyrosine_kinases"/>
</dbReference>
<dbReference type="GO" id="GO:0051649">
    <property type="term" value="P:establishment of localization in cell"/>
    <property type="evidence" value="ECO:0007669"/>
    <property type="project" value="Ensembl"/>
</dbReference>
<dbReference type="Proteomes" id="UP000001073">
    <property type="component" value="Chromosome 8"/>
</dbReference>
<dbReference type="GO" id="GO:1905244">
    <property type="term" value="P:regulation of modification of synaptic structure"/>
    <property type="evidence" value="ECO:0007669"/>
    <property type="project" value="Ensembl"/>
</dbReference>
<dbReference type="GO" id="GO:1904518">
    <property type="term" value="P:protein localization to cytoplasmic microtubule plus-end"/>
    <property type="evidence" value="ECO:0007669"/>
    <property type="project" value="Ensembl"/>
</dbReference>
<dbReference type="GO" id="GO:0033690">
    <property type="term" value="P:positive regulation of osteoblast proliferation"/>
    <property type="evidence" value="ECO:0007669"/>
    <property type="project" value="Ensembl"/>
</dbReference>
<dbReference type="GO" id="GO:0034446">
    <property type="term" value="P:substrate adhesion-dependent cell spreading"/>
    <property type="evidence" value="ECO:0007669"/>
    <property type="project" value="Ensembl"/>
</dbReference>
<dbReference type="GO" id="GO:0002322">
    <property type="term" value="P:B cell proliferation involved in immune response"/>
    <property type="evidence" value="ECO:0007669"/>
    <property type="project" value="Ensembl"/>
</dbReference>
<dbReference type="AlphaFoldDB" id="G1RPU2"/>
<dbReference type="GO" id="GO:0070371">
    <property type="term" value="P:ERK1 and ERK2 cascade"/>
    <property type="evidence" value="ECO:0007669"/>
    <property type="project" value="Ensembl"/>
</dbReference>
<evidence type="ECO:0000256" key="15">
    <source>
        <dbReference type="ARBA" id="ARBA00022990"/>
    </source>
</evidence>
<keyword evidence="31" id="KW-1185">Reference proteome</keyword>
<dbReference type="GO" id="GO:0000287">
    <property type="term" value="F:magnesium ion binding"/>
    <property type="evidence" value="ECO:0007669"/>
    <property type="project" value="Ensembl"/>
</dbReference>
<dbReference type="FunFam" id="1.20.120.330:FF:000003">
    <property type="entry name" value="Tyrosine-protein kinase"/>
    <property type="match status" value="1"/>
</dbReference>
<dbReference type="EMBL" id="ADFV01097338">
    <property type="status" value="NOT_ANNOTATED_CDS"/>
    <property type="molecule type" value="Genomic_DNA"/>
</dbReference>
<dbReference type="InterPro" id="IPR036860">
    <property type="entry name" value="SH2_dom_sf"/>
</dbReference>
<keyword evidence="20" id="KW-0449">Lipoprotein</keyword>
<dbReference type="InParanoid" id="G1RPU2"/>
<dbReference type="GO" id="GO:0048471">
    <property type="term" value="C:perinuclear region of cytoplasm"/>
    <property type="evidence" value="ECO:0007669"/>
    <property type="project" value="Ensembl"/>
</dbReference>
<dbReference type="PROSITE" id="PS50001">
    <property type="entry name" value="SH2"/>
    <property type="match status" value="1"/>
</dbReference>
<dbReference type="GO" id="GO:0016604">
    <property type="term" value="C:nuclear body"/>
    <property type="evidence" value="ECO:0007669"/>
    <property type="project" value="Ensembl"/>
</dbReference>
<dbReference type="GO" id="GO:0050853">
    <property type="term" value="P:B cell receptor signaling pathway"/>
    <property type="evidence" value="ECO:0007669"/>
    <property type="project" value="Ensembl"/>
</dbReference>
<dbReference type="GO" id="GO:0015629">
    <property type="term" value="C:actin cytoskeleton"/>
    <property type="evidence" value="ECO:0007669"/>
    <property type="project" value="Ensembl"/>
</dbReference>
<keyword evidence="17 25" id="KW-0829">Tyrosine-protein kinase</keyword>
<sequence length="1006" mass="109749">CLPQPPKVPTYLHFKGQSLALQGGDHIVVFLGGSLQRPVASDFEPQGLTEAARWNSKENLLAGPSENDPNLFVALYDFVASGDNTLSITKGEKLRVLGYNHNGEWCEAQTKNGQGWVPSNYITPVNSLEKHSWYHGPVSRNAAEYLLSSGINGSFLVRESESSPGQRSISLRYEGRVYHYRINTASDGKLYVSSESRFNTLAELVHHHSTVADGLITTLHYPAPKRNKPTVYGVSPNYDKWEMERTDITMKHKLGGGQYGEVYEGVWKKYSLTVAVKTLKEDTMEVEEFLKEAAVMKEIKHPNLVQLLGVCTREPPFYIITEFMTYGNLLDYLRECNRQEVNAVVLLYMATQISSPFSFGFLSAFGVLLWEIATYGMSPYPGIDLSQVYELLEKDYRMERPEGCPEKVYELMRACWQWNPSDRPSFAEIHQAFETMFQESSISDEVEKELGKQGVRGAVSTLLQAPELPTKTRTSRRAAEHRDATDVPEMPHSKGQGESDPLDHEPAVSPLLPRKERGPPEGGLNEDERLLPKDKKTNLFSALIKKKKKTAPTPPKRSSSFREMDGQPERRGAGEEEGRDISNGALAFTPLDTADPAKSSKPSNGAGVPNGALRESGGSGFRSPHLWKKSSTLTSSRLATGEEEGGGSSSKRFLRSCSASCVPHGAKDTEWRSVTLPRDLQSTGRQFDSSTFGGHKSEKPALPRKRAGENRSDQVTRGTVTPPPRLVKKNEEAADEVFKDIMESSPGSSPVRRHKHSSESPGRDKGKLSRLKPAPPPPPAASAGKAGGKPSQSPSQEAAGEAVLGAKTKATSLVDAVNSDAAKPSQPGEGLKKPVLPATPKPQSAKPSGTPISPAPVPSTLPSASSALAGDQPSSTAFIPLISTRVSLRKTRQPPERIASGAITKGVVLDSTEALCLAISRNSEQMASHSAVLEAGKNLYTFCVSYVDSIQQMRNKFAFREAINKLENNLRELQICPATAGSGPAATQDFSKLLSSVKEISDIVQR</sequence>
<reference evidence="30" key="2">
    <citation type="submission" date="2025-08" db="UniProtKB">
        <authorList>
            <consortium name="Ensembl"/>
        </authorList>
    </citation>
    <scope>IDENTIFICATION</scope>
</reference>
<dbReference type="GO" id="GO:1905555">
    <property type="term" value="P:positive regulation of blood vessel branching"/>
    <property type="evidence" value="ECO:0007669"/>
    <property type="project" value="Ensembl"/>
</dbReference>
<dbReference type="GO" id="GO:0030845">
    <property type="term" value="P:phospholipase C-inhibiting G protein-coupled receptor signaling pathway"/>
    <property type="evidence" value="ECO:0007669"/>
    <property type="project" value="Ensembl"/>
</dbReference>
<dbReference type="PROSITE" id="PS00107">
    <property type="entry name" value="PROTEIN_KINASE_ATP"/>
    <property type="match status" value="1"/>
</dbReference>
<dbReference type="GO" id="GO:0051496">
    <property type="term" value="P:positive regulation of stress fiber assembly"/>
    <property type="evidence" value="ECO:0007669"/>
    <property type="project" value="Ensembl"/>
</dbReference>
<keyword evidence="11 24" id="KW-0067">ATP-binding</keyword>
<dbReference type="GO" id="GO:2000406">
    <property type="term" value="P:positive regulation of T cell migration"/>
    <property type="evidence" value="ECO:0007669"/>
    <property type="project" value="Ensembl"/>
</dbReference>
<dbReference type="GO" id="GO:0051402">
    <property type="term" value="P:neuron apoptotic process"/>
    <property type="evidence" value="ECO:0007669"/>
    <property type="project" value="Ensembl"/>
</dbReference>
<dbReference type="GO" id="GO:0048536">
    <property type="term" value="P:spleen development"/>
    <property type="evidence" value="ECO:0007669"/>
    <property type="project" value="Ensembl"/>
</dbReference>
<dbReference type="GO" id="GO:0050852">
    <property type="term" value="P:T cell receptor signaling pathway"/>
    <property type="evidence" value="ECO:0007669"/>
    <property type="project" value="Ensembl"/>
</dbReference>
<feature type="compositionally biased region" description="Basic and acidic residues" evidence="26">
    <location>
        <begin position="728"/>
        <end position="742"/>
    </location>
</feature>
<dbReference type="GO" id="GO:0004715">
    <property type="term" value="F:non-membrane spanning protein tyrosine kinase activity"/>
    <property type="evidence" value="ECO:0007669"/>
    <property type="project" value="UniProtKB-EC"/>
</dbReference>
<dbReference type="Gene3D" id="1.20.120.330">
    <property type="entry name" value="Nucleotidyltransferases domain 2"/>
    <property type="match status" value="1"/>
</dbReference>
<dbReference type="InterPro" id="IPR001245">
    <property type="entry name" value="Ser-Thr/Tyr_kinase_cat_dom"/>
</dbReference>
<dbReference type="GO" id="GO:0005524">
    <property type="term" value="F:ATP binding"/>
    <property type="evidence" value="ECO:0007669"/>
    <property type="project" value="UniProtKB-UniRule"/>
</dbReference>
<dbReference type="GO" id="GO:1990837">
    <property type="term" value="F:sequence-specific double-stranded DNA binding"/>
    <property type="evidence" value="ECO:0007669"/>
    <property type="project" value="Ensembl"/>
</dbReference>
<dbReference type="GO" id="GO:0070374">
    <property type="term" value="P:positive regulation of ERK1 and ERK2 cascade"/>
    <property type="evidence" value="ECO:0007669"/>
    <property type="project" value="Ensembl"/>
</dbReference>
<evidence type="ECO:0000256" key="6">
    <source>
        <dbReference type="ARBA" id="ARBA00022679"/>
    </source>
</evidence>
<keyword evidence="10 25" id="KW-0418">Kinase</keyword>
<dbReference type="GO" id="GO:0071103">
    <property type="term" value="P:DNA conformation change"/>
    <property type="evidence" value="ECO:0007669"/>
    <property type="project" value="Ensembl"/>
</dbReference>
<dbReference type="GO" id="GO:0005730">
    <property type="term" value="C:nucleolus"/>
    <property type="evidence" value="ECO:0007669"/>
    <property type="project" value="Ensembl"/>
</dbReference>
<feature type="compositionally biased region" description="Polar residues" evidence="26">
    <location>
        <begin position="841"/>
        <end position="851"/>
    </location>
</feature>
<evidence type="ECO:0000256" key="20">
    <source>
        <dbReference type="ARBA" id="ARBA00023288"/>
    </source>
</evidence>
<evidence type="ECO:0000256" key="18">
    <source>
        <dbReference type="ARBA" id="ARBA00023211"/>
    </source>
</evidence>
<evidence type="ECO:0000256" key="4">
    <source>
        <dbReference type="ARBA" id="ARBA00022490"/>
    </source>
</evidence>
<dbReference type="GO" id="GO:0030516">
    <property type="term" value="P:regulation of axon extension"/>
    <property type="evidence" value="ECO:0007669"/>
    <property type="project" value="Ensembl"/>
</dbReference>
<keyword evidence="18" id="KW-0464">Manganese</keyword>
<dbReference type="GO" id="GO:0141214">
    <property type="term" value="P:positive regulation of phospholipase C/protein kinase C signal transduction"/>
    <property type="evidence" value="ECO:0007669"/>
    <property type="project" value="Ensembl"/>
</dbReference>
<gene>
    <name evidence="30" type="primary">ABL1</name>
</gene>
<dbReference type="GO" id="GO:0002333">
    <property type="term" value="P:transitional one stage B cell differentiation"/>
    <property type="evidence" value="ECO:0007669"/>
    <property type="project" value="Ensembl"/>
</dbReference>
<evidence type="ECO:0000259" key="27">
    <source>
        <dbReference type="PROSITE" id="PS50001"/>
    </source>
</evidence>
<evidence type="ECO:0000256" key="8">
    <source>
        <dbReference type="ARBA" id="ARBA00022723"/>
    </source>
</evidence>
<dbReference type="SUPFAM" id="SSF50044">
    <property type="entry name" value="SH3-domain"/>
    <property type="match status" value="1"/>
</dbReference>
<feature type="domain" description="SH3" evidence="28">
    <location>
        <begin position="67"/>
        <end position="127"/>
    </location>
</feature>
<dbReference type="GO" id="GO:0030036">
    <property type="term" value="P:actin cytoskeleton organization"/>
    <property type="evidence" value="ECO:0007669"/>
    <property type="project" value="Ensembl"/>
</dbReference>
<dbReference type="Pfam" id="PF08919">
    <property type="entry name" value="F_actin_bind"/>
    <property type="match status" value="1"/>
</dbReference>
<dbReference type="SUPFAM" id="SSF56112">
    <property type="entry name" value="Protein kinase-like (PK-like)"/>
    <property type="match status" value="1"/>
</dbReference>
<feature type="binding site" evidence="24">
    <location>
        <position position="277"/>
    </location>
    <ligand>
        <name>ATP</name>
        <dbReference type="ChEBI" id="CHEBI:30616"/>
    </ligand>
</feature>
<dbReference type="GO" id="GO:0031113">
    <property type="term" value="P:regulation of microtubule polymerization"/>
    <property type="evidence" value="ECO:0007669"/>
    <property type="project" value="Ensembl"/>
</dbReference>
<evidence type="ECO:0000256" key="22">
    <source>
        <dbReference type="PROSITE-ProRule" id="PRU00191"/>
    </source>
</evidence>
<keyword evidence="4" id="KW-0963">Cytoplasm</keyword>
<dbReference type="GO" id="GO:0048538">
    <property type="term" value="P:thymus development"/>
    <property type="evidence" value="ECO:0007669"/>
    <property type="project" value="Ensembl"/>
</dbReference>
<dbReference type="GO" id="GO:0051019">
    <property type="term" value="F:mitogen-activated protein kinase binding"/>
    <property type="evidence" value="ECO:0007669"/>
    <property type="project" value="Ensembl"/>
</dbReference>
<dbReference type="InterPro" id="IPR001452">
    <property type="entry name" value="SH3_domain"/>
</dbReference>
<dbReference type="GO" id="GO:0031252">
    <property type="term" value="C:cell leading edge"/>
    <property type="evidence" value="ECO:0007669"/>
    <property type="project" value="Ensembl"/>
</dbReference>
<feature type="compositionally biased region" description="Basic and acidic residues" evidence="26">
    <location>
        <begin position="477"/>
        <end position="506"/>
    </location>
</feature>
<keyword evidence="5" id="KW-0597">Phosphoprotein</keyword>
<dbReference type="GO" id="GO:0030514">
    <property type="term" value="P:negative regulation of BMP signaling pathway"/>
    <property type="evidence" value="ECO:0007669"/>
    <property type="project" value="Ensembl"/>
</dbReference>
<feature type="compositionally biased region" description="Basic and acidic residues" evidence="26">
    <location>
        <begin position="526"/>
        <end position="537"/>
    </location>
</feature>
<evidence type="ECO:0000256" key="5">
    <source>
        <dbReference type="ARBA" id="ARBA00022553"/>
    </source>
</evidence>
<dbReference type="GO" id="GO:0019905">
    <property type="term" value="F:syntaxin binding"/>
    <property type="evidence" value="ECO:0007669"/>
    <property type="project" value="Ensembl"/>
</dbReference>
<dbReference type="GO" id="GO:0045580">
    <property type="term" value="P:regulation of T cell differentiation"/>
    <property type="evidence" value="ECO:0007669"/>
    <property type="project" value="Ensembl"/>
</dbReference>
<reference evidence="30 31" key="1">
    <citation type="submission" date="2012-10" db="EMBL/GenBank/DDBJ databases">
        <authorList>
            <consortium name="Gibbon Genome Sequencing Consortium"/>
        </authorList>
    </citation>
    <scope>NUCLEOTIDE SEQUENCE [LARGE SCALE GENOMIC DNA]</scope>
</reference>
<dbReference type="FunFam" id="3.30.200.20:FF:000037">
    <property type="entry name" value="Tyrosine-protein kinase"/>
    <property type="match status" value="1"/>
</dbReference>
<evidence type="ECO:0000256" key="13">
    <source>
        <dbReference type="ARBA" id="ARBA00022843"/>
    </source>
</evidence>
<comment type="catalytic activity">
    <reaction evidence="21 25">
        <text>L-tyrosyl-[protein] + ATP = O-phospho-L-tyrosyl-[protein] + ADP + H(+)</text>
        <dbReference type="Rhea" id="RHEA:10596"/>
        <dbReference type="Rhea" id="RHEA-COMP:10136"/>
        <dbReference type="Rhea" id="RHEA-COMP:20101"/>
        <dbReference type="ChEBI" id="CHEBI:15378"/>
        <dbReference type="ChEBI" id="CHEBI:30616"/>
        <dbReference type="ChEBI" id="CHEBI:46858"/>
        <dbReference type="ChEBI" id="CHEBI:61978"/>
        <dbReference type="ChEBI" id="CHEBI:456216"/>
        <dbReference type="EC" id="2.7.10.2"/>
    </reaction>
</comment>
<evidence type="ECO:0000256" key="7">
    <source>
        <dbReference type="ARBA" id="ARBA00022707"/>
    </source>
</evidence>
<dbReference type="GO" id="GO:0043542">
    <property type="term" value="P:endothelial cell migration"/>
    <property type="evidence" value="ECO:0007669"/>
    <property type="project" value="Ensembl"/>
</dbReference>
<dbReference type="PROSITE" id="PS50011">
    <property type="entry name" value="PROTEIN_KINASE_DOM"/>
    <property type="match status" value="1"/>
</dbReference>
<dbReference type="GO" id="GO:0060563">
    <property type="term" value="P:neuroepithelial cell differentiation"/>
    <property type="evidence" value="ECO:0007669"/>
    <property type="project" value="Ensembl"/>
</dbReference>
<accession>G1RPU2</accession>
<evidence type="ECO:0000256" key="23">
    <source>
        <dbReference type="PROSITE-ProRule" id="PRU00192"/>
    </source>
</evidence>
<dbReference type="GO" id="GO:0050885">
    <property type="term" value="P:neuromuscular process controlling balance"/>
    <property type="evidence" value="ECO:0007669"/>
    <property type="project" value="Ensembl"/>
</dbReference>
<dbReference type="GO" id="GO:0051281">
    <property type="term" value="P:positive regulation of release of sequestered calcium ion into cytosol"/>
    <property type="evidence" value="ECO:0007669"/>
    <property type="project" value="Ensembl"/>
</dbReference>
<dbReference type="GO" id="GO:0043525">
    <property type="term" value="P:positive regulation of neuron apoptotic process"/>
    <property type="evidence" value="ECO:0007669"/>
    <property type="project" value="Ensembl"/>
</dbReference>
<dbReference type="PRINTS" id="PR00401">
    <property type="entry name" value="SH2DOMAIN"/>
</dbReference>
<dbReference type="GO" id="GO:0009791">
    <property type="term" value="P:post-embryonic development"/>
    <property type="evidence" value="ECO:0007669"/>
    <property type="project" value="Ensembl"/>
</dbReference>
<dbReference type="GO" id="GO:0032743">
    <property type="term" value="P:positive regulation of interleukin-2 production"/>
    <property type="evidence" value="ECO:0007669"/>
    <property type="project" value="Ensembl"/>
</dbReference>
<dbReference type="PANTHER" id="PTHR24418">
    <property type="entry name" value="TYROSINE-PROTEIN KINASE"/>
    <property type="match status" value="1"/>
</dbReference>
<dbReference type="GO" id="GO:0007249">
    <property type="term" value="P:canonical NF-kappaB signal transduction"/>
    <property type="evidence" value="ECO:0007669"/>
    <property type="project" value="Ensembl"/>
</dbReference>
<feature type="domain" description="SH2" evidence="27">
    <location>
        <begin position="133"/>
        <end position="223"/>
    </location>
</feature>
<dbReference type="SMART" id="SM00326">
    <property type="entry name" value="SH3"/>
    <property type="match status" value="1"/>
</dbReference>
<dbReference type="GO" id="GO:0070373">
    <property type="term" value="P:negative regulation of ERK1 and ERK2 cascade"/>
    <property type="evidence" value="ECO:0007669"/>
    <property type="project" value="Ensembl"/>
</dbReference>
<keyword evidence="6 25" id="KW-0808">Transferase</keyword>